<dbReference type="AlphaFoldDB" id="A0A8W8HXQ3"/>
<keyword evidence="2" id="KW-1185">Reference proteome</keyword>
<evidence type="ECO:0000313" key="2">
    <source>
        <dbReference type="Proteomes" id="UP000005408"/>
    </source>
</evidence>
<protein>
    <submittedName>
        <fullName evidence="1">Uncharacterized protein</fullName>
    </submittedName>
</protein>
<dbReference type="Proteomes" id="UP000005408">
    <property type="component" value="Unassembled WGS sequence"/>
</dbReference>
<sequence>MVIEKMSFLISVDRGQFGGCSATIRTPMMTPGIPFNKSQEMNISNCDHGKLKFNVRHPKYPPDPKVASVVDVSFESFNVDNPPTCSIPWNFTYRWPTGKSYSALPGCFTKVVQPAFDFYLEHSFFFKIYDWKGHFENINETPPHF</sequence>
<organism evidence="1 2">
    <name type="scientific">Magallana gigas</name>
    <name type="common">Pacific oyster</name>
    <name type="synonym">Crassostrea gigas</name>
    <dbReference type="NCBI Taxonomy" id="29159"/>
    <lineage>
        <taxon>Eukaryota</taxon>
        <taxon>Metazoa</taxon>
        <taxon>Spiralia</taxon>
        <taxon>Lophotrochozoa</taxon>
        <taxon>Mollusca</taxon>
        <taxon>Bivalvia</taxon>
        <taxon>Autobranchia</taxon>
        <taxon>Pteriomorphia</taxon>
        <taxon>Ostreida</taxon>
        <taxon>Ostreoidea</taxon>
        <taxon>Ostreidae</taxon>
        <taxon>Magallana</taxon>
    </lineage>
</organism>
<evidence type="ECO:0000313" key="1">
    <source>
        <dbReference type="EnsemblMetazoa" id="G11428.1:cds"/>
    </source>
</evidence>
<accession>A0A8W8HXQ3</accession>
<dbReference type="EnsemblMetazoa" id="G11428.1">
    <property type="protein sequence ID" value="G11428.1:cds"/>
    <property type="gene ID" value="G11428"/>
</dbReference>
<name>A0A8W8HXQ3_MAGGI</name>
<reference evidence="1" key="1">
    <citation type="submission" date="2022-08" db="UniProtKB">
        <authorList>
            <consortium name="EnsemblMetazoa"/>
        </authorList>
    </citation>
    <scope>IDENTIFICATION</scope>
    <source>
        <strain evidence="1">05x7-T-G4-1.051#20</strain>
    </source>
</reference>
<proteinExistence type="predicted"/>